<feature type="compositionally biased region" description="Gly residues" evidence="1">
    <location>
        <begin position="47"/>
        <end position="56"/>
    </location>
</feature>
<feature type="region of interest" description="Disordered" evidence="1">
    <location>
        <begin position="1"/>
        <end position="98"/>
    </location>
</feature>
<comment type="caution">
    <text evidence="2">The sequence shown here is derived from an EMBL/GenBank/DDBJ whole genome shotgun (WGS) entry which is preliminary data.</text>
</comment>
<protein>
    <submittedName>
        <fullName evidence="2">Uncharacterized protein</fullName>
    </submittedName>
</protein>
<evidence type="ECO:0000313" key="2">
    <source>
        <dbReference type="EMBL" id="OCT52843.1"/>
    </source>
</evidence>
<evidence type="ECO:0000313" key="3">
    <source>
        <dbReference type="Proteomes" id="UP000094526"/>
    </source>
</evidence>
<dbReference type="VEuPathDB" id="FungiDB:G647_04185"/>
<sequence length="109" mass="11608">MSAVHPRTTSNPPAPWDEHDPYAATRPHSNSASQHMMHGPGRQRNDYGGGGGGGGENAVPVPGYGNGVDRKSSISHGQPQFDVARSPPTTSNKSELIVSKAGRRLLRLW</sequence>
<proteinExistence type="predicted"/>
<organism evidence="2 3">
    <name type="scientific">Cladophialophora carrionii</name>
    <dbReference type="NCBI Taxonomy" id="86049"/>
    <lineage>
        <taxon>Eukaryota</taxon>
        <taxon>Fungi</taxon>
        <taxon>Dikarya</taxon>
        <taxon>Ascomycota</taxon>
        <taxon>Pezizomycotina</taxon>
        <taxon>Eurotiomycetes</taxon>
        <taxon>Chaetothyriomycetidae</taxon>
        <taxon>Chaetothyriales</taxon>
        <taxon>Herpotrichiellaceae</taxon>
        <taxon>Cladophialophora</taxon>
    </lineage>
</organism>
<accession>A0A1C1CWB7</accession>
<dbReference type="VEuPathDB" id="FungiDB:CLCR_11044"/>
<dbReference type="AlphaFoldDB" id="A0A1C1CWB7"/>
<reference evidence="3" key="1">
    <citation type="submission" date="2015-07" db="EMBL/GenBank/DDBJ databases">
        <authorList>
            <person name="Teixeira M.M."/>
            <person name="Souza R.C."/>
            <person name="Almeida L.G."/>
            <person name="Vicente V.A."/>
            <person name="de Hoog S."/>
            <person name="Bocca A.L."/>
            <person name="de Almeida S.R."/>
            <person name="Vasconcelos A.T."/>
            <person name="Felipe M.S."/>
        </authorList>
    </citation>
    <scope>NUCLEOTIDE SEQUENCE [LARGE SCALE GENOMIC DNA]</scope>
    <source>
        <strain evidence="3">KSF</strain>
    </source>
</reference>
<evidence type="ECO:0000256" key="1">
    <source>
        <dbReference type="SAM" id="MobiDB-lite"/>
    </source>
</evidence>
<dbReference type="Proteomes" id="UP000094526">
    <property type="component" value="Unassembled WGS sequence"/>
</dbReference>
<keyword evidence="3" id="KW-1185">Reference proteome</keyword>
<dbReference type="STRING" id="86049.A0A1C1CWB7"/>
<gene>
    <name evidence="2" type="ORF">CLCR_11044</name>
</gene>
<dbReference type="EMBL" id="LGRB01000008">
    <property type="protein sequence ID" value="OCT52843.1"/>
    <property type="molecule type" value="Genomic_DNA"/>
</dbReference>
<name>A0A1C1CWB7_9EURO</name>